<feature type="region of interest" description="Disordered" evidence="5">
    <location>
        <begin position="66"/>
        <end position="104"/>
    </location>
</feature>
<evidence type="ECO:0000256" key="3">
    <source>
        <dbReference type="ARBA" id="ARBA00023125"/>
    </source>
</evidence>
<evidence type="ECO:0000256" key="1">
    <source>
        <dbReference type="ARBA" id="ARBA00006157"/>
    </source>
</evidence>
<evidence type="ECO:0000313" key="7">
    <source>
        <dbReference type="EMBL" id="GGG30745.1"/>
    </source>
</evidence>
<dbReference type="GO" id="GO:0003677">
    <property type="term" value="F:DNA binding"/>
    <property type="evidence" value="ECO:0007669"/>
    <property type="project" value="UniProtKB-KW"/>
</dbReference>
<sequence length="104" mass="11355">MPSPATEPTDWHPEDIKAAVRKTGVTLTALAQRHGLAGSAVRVTLIKPWPRVEAIVAAHLGRRPQDIWPSRYDASGQPLRGRRPGTAQASRSPSSPHRQKRGAR</sequence>
<protein>
    <recommendedName>
        <fullName evidence="6">Ner winged helix-turn-helix DNA-binding domain-containing protein</fullName>
    </recommendedName>
</protein>
<dbReference type="SUPFAM" id="SSF47413">
    <property type="entry name" value="lambda repressor-like DNA-binding domains"/>
    <property type="match status" value="1"/>
</dbReference>
<dbReference type="Gene3D" id="1.10.260.40">
    <property type="entry name" value="lambda repressor-like DNA-binding domains"/>
    <property type="match status" value="1"/>
</dbReference>
<comment type="similarity">
    <text evidence="1">Belongs to the ner transcriptional regulatory family.</text>
</comment>
<comment type="caution">
    <text evidence="7">The sequence shown here is derived from an EMBL/GenBank/DDBJ whole genome shotgun (WGS) entry which is preliminary data.</text>
</comment>
<keyword evidence="4" id="KW-0804">Transcription</keyword>
<evidence type="ECO:0000313" key="8">
    <source>
        <dbReference type="Proteomes" id="UP000597507"/>
    </source>
</evidence>
<evidence type="ECO:0000256" key="4">
    <source>
        <dbReference type="ARBA" id="ARBA00023163"/>
    </source>
</evidence>
<dbReference type="InterPro" id="IPR010982">
    <property type="entry name" value="Lambda_DNA-bd_dom_sf"/>
</dbReference>
<dbReference type="InterPro" id="IPR038722">
    <property type="entry name" value="Ner_HTH_dom"/>
</dbReference>
<proteinExistence type="inferred from homology"/>
<dbReference type="RefSeq" id="WP_188899702.1">
    <property type="nucleotide sequence ID" value="NZ_BMKS01000004.1"/>
</dbReference>
<dbReference type="Pfam" id="PF13693">
    <property type="entry name" value="HTH_35"/>
    <property type="match status" value="1"/>
</dbReference>
<feature type="domain" description="Ner winged helix-turn-helix DNA-binding" evidence="6">
    <location>
        <begin position="10"/>
        <end position="82"/>
    </location>
</feature>
<evidence type="ECO:0000256" key="2">
    <source>
        <dbReference type="ARBA" id="ARBA00023015"/>
    </source>
</evidence>
<keyword evidence="3" id="KW-0238">DNA-binding</keyword>
<dbReference type="Proteomes" id="UP000597507">
    <property type="component" value="Unassembled WGS sequence"/>
</dbReference>
<evidence type="ECO:0000256" key="5">
    <source>
        <dbReference type="SAM" id="MobiDB-lite"/>
    </source>
</evidence>
<dbReference type="EMBL" id="BMKS01000004">
    <property type="protein sequence ID" value="GGG30745.1"/>
    <property type="molecule type" value="Genomic_DNA"/>
</dbReference>
<evidence type="ECO:0000259" key="6">
    <source>
        <dbReference type="Pfam" id="PF13693"/>
    </source>
</evidence>
<feature type="compositionally biased region" description="Polar residues" evidence="5">
    <location>
        <begin position="87"/>
        <end position="96"/>
    </location>
</feature>
<keyword evidence="2" id="KW-0805">Transcription regulation</keyword>
<organism evidence="7 8">
    <name type="scientific">Caldovatus sediminis</name>
    <dbReference type="NCBI Taxonomy" id="2041189"/>
    <lineage>
        <taxon>Bacteria</taxon>
        <taxon>Pseudomonadati</taxon>
        <taxon>Pseudomonadota</taxon>
        <taxon>Alphaproteobacteria</taxon>
        <taxon>Acetobacterales</taxon>
        <taxon>Roseomonadaceae</taxon>
        <taxon>Caldovatus</taxon>
    </lineage>
</organism>
<accession>A0A8J2ZB74</accession>
<keyword evidence="8" id="KW-1185">Reference proteome</keyword>
<dbReference type="AlphaFoldDB" id="A0A8J2ZB74"/>
<name>A0A8J2ZB74_9PROT</name>
<reference evidence="7 8" key="1">
    <citation type="journal article" date="2014" name="Int. J. Syst. Evol. Microbiol.">
        <title>Complete genome sequence of Corynebacterium casei LMG S-19264T (=DSM 44701T), isolated from a smear-ripened cheese.</title>
        <authorList>
            <consortium name="US DOE Joint Genome Institute (JGI-PGF)"/>
            <person name="Walter F."/>
            <person name="Albersmeier A."/>
            <person name="Kalinowski J."/>
            <person name="Ruckert C."/>
        </authorList>
    </citation>
    <scope>NUCLEOTIDE SEQUENCE [LARGE SCALE GENOMIC DNA]</scope>
    <source>
        <strain evidence="7 8">CGMCC 1.16330</strain>
    </source>
</reference>
<gene>
    <name evidence="7" type="ORF">GCM10010964_18330</name>
</gene>